<dbReference type="Proteomes" id="UP001296104">
    <property type="component" value="Unassembled WGS sequence"/>
</dbReference>
<keyword evidence="5" id="KW-1185">Reference proteome</keyword>
<evidence type="ECO:0000256" key="1">
    <source>
        <dbReference type="SAM" id="Coils"/>
    </source>
</evidence>
<feature type="coiled-coil region" evidence="1">
    <location>
        <begin position="258"/>
        <end position="285"/>
    </location>
</feature>
<dbReference type="AlphaFoldDB" id="A0AAI8Z6X7"/>
<dbReference type="EMBL" id="CAVMBE010000095">
    <property type="protein sequence ID" value="CAK4033840.1"/>
    <property type="molecule type" value="Genomic_DNA"/>
</dbReference>
<evidence type="ECO:0000256" key="2">
    <source>
        <dbReference type="SAM" id="MobiDB-lite"/>
    </source>
</evidence>
<dbReference type="InterPro" id="IPR052099">
    <property type="entry name" value="Regulatory_TF_Diverse"/>
</dbReference>
<evidence type="ECO:0000313" key="4">
    <source>
        <dbReference type="EMBL" id="CAK4033840.1"/>
    </source>
</evidence>
<dbReference type="InterPro" id="IPR011598">
    <property type="entry name" value="bHLH_dom"/>
</dbReference>
<dbReference type="SMART" id="SM00353">
    <property type="entry name" value="HLH"/>
    <property type="match status" value="1"/>
</dbReference>
<evidence type="ECO:0000259" key="3">
    <source>
        <dbReference type="PROSITE" id="PS50888"/>
    </source>
</evidence>
<feature type="domain" description="BHLH" evidence="3">
    <location>
        <begin position="198"/>
        <end position="261"/>
    </location>
</feature>
<dbReference type="PANTHER" id="PTHR47336">
    <property type="entry name" value="TRANSCRIPTION FACTOR HMS1-RELATED"/>
    <property type="match status" value="1"/>
</dbReference>
<dbReference type="GO" id="GO:0046983">
    <property type="term" value="F:protein dimerization activity"/>
    <property type="evidence" value="ECO:0007669"/>
    <property type="project" value="InterPro"/>
</dbReference>
<feature type="region of interest" description="Disordered" evidence="2">
    <location>
        <begin position="127"/>
        <end position="204"/>
    </location>
</feature>
<reference evidence="4" key="1">
    <citation type="submission" date="2023-11" db="EMBL/GenBank/DDBJ databases">
        <authorList>
            <person name="Alioto T."/>
            <person name="Alioto T."/>
            <person name="Gomez Garrido J."/>
        </authorList>
    </citation>
    <scope>NUCLEOTIDE SEQUENCE</scope>
</reference>
<dbReference type="CDD" id="cd11395">
    <property type="entry name" value="bHLHzip_SREBP_like"/>
    <property type="match status" value="1"/>
</dbReference>
<dbReference type="SUPFAM" id="SSF47459">
    <property type="entry name" value="HLH, helix-loop-helix DNA-binding domain"/>
    <property type="match status" value="1"/>
</dbReference>
<sequence length="320" mass="35565">MASEGSQYNEDPLFVSPERLMLDGVHRRDSAQQQTSYGHAPPKTHHQTVWASQQTNQERPVLSMHATAVSDWTIPTAQTFRTNLPPTPISPFRPLRPLSEDEKLAFPCTGSLENCWNPVLCPKHQGYSKPAEQRTTPPDVHAPRPDNPRRRSAPATNLQPPPAKIKRSATEPEEADHSITGRQRQFSMNRDPRSSISRGRVPHNLVERRYRDNLNNQIESLRLTLPSLKDAQPGDLDDTASPRMPSKAVIISTAATYINDMENERTRLLAANKALQEQVSSLQKLVRCDDCSIMGYLNAIQINNAAAAAATASQMTTPGT</sequence>
<organism evidence="4 5">
    <name type="scientific">Lecanosticta acicola</name>
    <dbReference type="NCBI Taxonomy" id="111012"/>
    <lineage>
        <taxon>Eukaryota</taxon>
        <taxon>Fungi</taxon>
        <taxon>Dikarya</taxon>
        <taxon>Ascomycota</taxon>
        <taxon>Pezizomycotina</taxon>
        <taxon>Dothideomycetes</taxon>
        <taxon>Dothideomycetidae</taxon>
        <taxon>Mycosphaerellales</taxon>
        <taxon>Mycosphaerellaceae</taxon>
        <taxon>Lecanosticta</taxon>
    </lineage>
</organism>
<gene>
    <name evidence="4" type="ORF">LECACI_7A008998</name>
</gene>
<dbReference type="PANTHER" id="PTHR47336:SF2">
    <property type="entry name" value="TRANSCRIPTION FACTOR HMS1-RELATED"/>
    <property type="match status" value="1"/>
</dbReference>
<dbReference type="InterPro" id="IPR036638">
    <property type="entry name" value="HLH_DNA-bd_sf"/>
</dbReference>
<comment type="caution">
    <text evidence="4">The sequence shown here is derived from an EMBL/GenBank/DDBJ whole genome shotgun (WGS) entry which is preliminary data.</text>
</comment>
<dbReference type="Gene3D" id="4.10.280.10">
    <property type="entry name" value="Helix-loop-helix DNA-binding domain"/>
    <property type="match status" value="1"/>
</dbReference>
<feature type="region of interest" description="Disordered" evidence="2">
    <location>
        <begin position="24"/>
        <end position="51"/>
    </location>
</feature>
<name>A0AAI8Z6X7_9PEZI</name>
<protein>
    <submittedName>
        <fullName evidence="4">Sterol regulatory element-binding 1</fullName>
    </submittedName>
</protein>
<proteinExistence type="predicted"/>
<keyword evidence="1" id="KW-0175">Coiled coil</keyword>
<dbReference type="PROSITE" id="PS50888">
    <property type="entry name" value="BHLH"/>
    <property type="match status" value="1"/>
</dbReference>
<accession>A0AAI8Z6X7</accession>
<dbReference type="Pfam" id="PF00010">
    <property type="entry name" value="HLH"/>
    <property type="match status" value="1"/>
</dbReference>
<evidence type="ECO:0000313" key="5">
    <source>
        <dbReference type="Proteomes" id="UP001296104"/>
    </source>
</evidence>